<sequence>GTLHTRGKYCNISIYAPTEDKKEEEKDLFYGRLAKAIDACPRTTLKTGSWNVYSYSSAGALKQIDDALATLSVDILKPAIIDFKAINDRLCTLHTRGKYCNIGLINVYASTEDKEEAEKDLFYGRFLKAVLRIPGMSSKSSWGTSLQKSIGSKNTTNTLAVTVCMTT</sequence>
<reference evidence="1" key="1">
    <citation type="submission" date="2020-05" db="UniProtKB">
        <authorList>
            <consortium name="EnsemblMetazoa"/>
        </authorList>
    </citation>
    <scope>IDENTIFICATION</scope>
    <source>
        <strain evidence="1">SANGQUA</strain>
    </source>
</reference>
<dbReference type="AlphaFoldDB" id="A0A182X2I5"/>
<proteinExistence type="predicted"/>
<keyword evidence="2" id="KW-1185">Reference proteome</keyword>
<evidence type="ECO:0000313" key="2">
    <source>
        <dbReference type="Proteomes" id="UP000076407"/>
    </source>
</evidence>
<dbReference type="STRING" id="34691.A0A182X2I5"/>
<evidence type="ECO:0000313" key="1">
    <source>
        <dbReference type="EnsemblMetazoa" id="AQUA004004-PA"/>
    </source>
</evidence>
<name>A0A182X2I5_ANOQN</name>
<dbReference type="EnsemblMetazoa" id="AQUA004004-RA">
    <property type="protein sequence ID" value="AQUA004004-PA"/>
    <property type="gene ID" value="AQUA004004"/>
</dbReference>
<organism evidence="1 2">
    <name type="scientific">Anopheles quadriannulatus</name>
    <name type="common">Mosquito</name>
    <dbReference type="NCBI Taxonomy" id="34691"/>
    <lineage>
        <taxon>Eukaryota</taxon>
        <taxon>Metazoa</taxon>
        <taxon>Ecdysozoa</taxon>
        <taxon>Arthropoda</taxon>
        <taxon>Hexapoda</taxon>
        <taxon>Insecta</taxon>
        <taxon>Pterygota</taxon>
        <taxon>Neoptera</taxon>
        <taxon>Endopterygota</taxon>
        <taxon>Diptera</taxon>
        <taxon>Nematocera</taxon>
        <taxon>Culicoidea</taxon>
        <taxon>Culicidae</taxon>
        <taxon>Anophelinae</taxon>
        <taxon>Anopheles</taxon>
    </lineage>
</organism>
<dbReference type="Proteomes" id="UP000076407">
    <property type="component" value="Unassembled WGS sequence"/>
</dbReference>
<accession>A0A182X2I5</accession>
<protein>
    <submittedName>
        <fullName evidence="1">Uncharacterized protein</fullName>
    </submittedName>
</protein>
<dbReference type="VEuPathDB" id="VectorBase:AQUA004004"/>